<dbReference type="InterPro" id="IPR016024">
    <property type="entry name" value="ARM-type_fold"/>
</dbReference>
<dbReference type="EMBL" id="LLZU01000038">
    <property type="protein sequence ID" value="KRV47120.1"/>
    <property type="molecule type" value="Genomic_DNA"/>
</dbReference>
<dbReference type="OrthoDB" id="3374146at2"/>
<organism evidence="1 2">
    <name type="scientific">Wenjunlia vitaminophila</name>
    <name type="common">Streptomyces vitaminophilus</name>
    <dbReference type="NCBI Taxonomy" id="76728"/>
    <lineage>
        <taxon>Bacteria</taxon>
        <taxon>Bacillati</taxon>
        <taxon>Actinomycetota</taxon>
        <taxon>Actinomycetes</taxon>
        <taxon>Kitasatosporales</taxon>
        <taxon>Streptomycetaceae</taxon>
        <taxon>Wenjunlia</taxon>
    </lineage>
</organism>
<accession>A0A0T6LM11</accession>
<keyword evidence="2" id="KW-1185">Reference proteome</keyword>
<reference evidence="1 2" key="1">
    <citation type="submission" date="2015-10" db="EMBL/GenBank/DDBJ databases">
        <title>Draft genome sequence of pyrrolomycin-producing Streptomyces vitaminophilus.</title>
        <authorList>
            <person name="Graham D.E."/>
            <person name="Mahan K.M."/>
            <person name="Klingeman D.M."/>
            <person name="Hettich R.L."/>
            <person name="Parry R.J."/>
        </authorList>
    </citation>
    <scope>NUCLEOTIDE SEQUENCE [LARGE SCALE GENOMIC DNA]</scope>
    <source>
        <strain evidence="1 2">ATCC 31673</strain>
    </source>
</reference>
<dbReference type="Gene3D" id="1.25.10.10">
    <property type="entry name" value="Leucine-rich Repeat Variant"/>
    <property type="match status" value="1"/>
</dbReference>
<dbReference type="RefSeq" id="WP_018384292.1">
    <property type="nucleotide sequence ID" value="NZ_LLZU01000038.1"/>
</dbReference>
<dbReference type="Proteomes" id="UP000050867">
    <property type="component" value="Unassembled WGS sequence"/>
</dbReference>
<dbReference type="STRING" id="76728.AQ490_10270"/>
<dbReference type="AlphaFoldDB" id="A0A0T6LM11"/>
<dbReference type="SUPFAM" id="SSF48371">
    <property type="entry name" value="ARM repeat"/>
    <property type="match status" value="2"/>
</dbReference>
<name>A0A0T6LM11_WENVI</name>
<evidence type="ECO:0000313" key="2">
    <source>
        <dbReference type="Proteomes" id="UP000050867"/>
    </source>
</evidence>
<proteinExistence type="predicted"/>
<gene>
    <name evidence="1" type="ORF">AQ490_10270</name>
</gene>
<protein>
    <submittedName>
        <fullName evidence="1">Uncharacterized protein</fullName>
    </submittedName>
</protein>
<comment type="caution">
    <text evidence="1">The sequence shown here is derived from an EMBL/GenBank/DDBJ whole genome shotgun (WGS) entry which is preliminary data.</text>
</comment>
<dbReference type="eggNOG" id="COG1413">
    <property type="taxonomic scope" value="Bacteria"/>
</dbReference>
<sequence>MSEGDGVLRGRLGRAFGKERGSGPMPWRYLVLAAAGGRAGEADELLGALRTATGTERAAGLRALVEAPPGLWPVLDQRTRAHHWFGGGPDDLLGLVLRSMVRDGRVREDAVRGLTGVPGPAATCALALRTVDWVVPVRQRAREALRARLDPDEVVAAARLLLRLGGRVRAGDVLEEFRAALTVPAQRRSVRRLAGDTDRRTRRFGVELALELGEYVRGDLVRTALHDRDQVCRRLCAQRLLELDPDQAGRLMWARSAAVRELAVDALPDDVPATRLVAPLADRSRMVRAQARWKLYKRGEPPVEVYRRQVRRCGRTTPAHLVAGLAAGLGECGDASDLPLLARLATREPHPWEPEERGPVWPPVVRRAAVRAVGRLASPDDRCRLLLPLVDEPEPSVVREVLDALRPVAGAVPVGPVRAAVDRPEPAVRRAALRLLRAAGPWQRMEIDLELAAGRQPEAAAEARDDLRAWLSRQVYSRPDRDRLPRLRRLLGDADLPESMRRVLAVVLR</sequence>
<evidence type="ECO:0000313" key="1">
    <source>
        <dbReference type="EMBL" id="KRV47120.1"/>
    </source>
</evidence>
<dbReference type="InterPro" id="IPR011989">
    <property type="entry name" value="ARM-like"/>
</dbReference>